<keyword evidence="11" id="KW-1185">Reference proteome</keyword>
<keyword evidence="4" id="KW-0238">DNA-binding</keyword>
<comment type="caution">
    <text evidence="10">The sequence shown here is derived from an EMBL/GenBank/DDBJ whole genome shotgun (WGS) entry which is preliminary data.</text>
</comment>
<keyword evidence="7" id="KW-0175">Coiled coil</keyword>
<evidence type="ECO:0000259" key="9">
    <source>
        <dbReference type="PROSITE" id="PS50217"/>
    </source>
</evidence>
<organism evidence="10 11">
    <name type="scientific">Pogonophryne albipinna</name>
    <dbReference type="NCBI Taxonomy" id="1090488"/>
    <lineage>
        <taxon>Eukaryota</taxon>
        <taxon>Metazoa</taxon>
        <taxon>Chordata</taxon>
        <taxon>Craniata</taxon>
        <taxon>Vertebrata</taxon>
        <taxon>Euteleostomi</taxon>
        <taxon>Actinopterygii</taxon>
        <taxon>Neopterygii</taxon>
        <taxon>Teleostei</taxon>
        <taxon>Neoteleostei</taxon>
        <taxon>Acanthomorphata</taxon>
        <taxon>Eupercaria</taxon>
        <taxon>Perciformes</taxon>
        <taxon>Notothenioidei</taxon>
        <taxon>Pogonophryne</taxon>
    </lineage>
</organism>
<feature type="domain" description="BZIP" evidence="9">
    <location>
        <begin position="356"/>
        <end position="419"/>
    </location>
</feature>
<evidence type="ECO:0000313" key="10">
    <source>
        <dbReference type="EMBL" id="KAJ4943222.1"/>
    </source>
</evidence>
<feature type="region of interest" description="Disordered" evidence="8">
    <location>
        <begin position="695"/>
        <end position="714"/>
    </location>
</feature>
<dbReference type="EMBL" id="JAPTMU010000005">
    <property type="protein sequence ID" value="KAJ4943222.1"/>
    <property type="molecule type" value="Genomic_DNA"/>
</dbReference>
<protein>
    <recommendedName>
        <fullName evidence="9">BZIP domain-containing protein</fullName>
    </recommendedName>
</protein>
<dbReference type="InterPro" id="IPR051882">
    <property type="entry name" value="ATF_bZIP_TF"/>
</dbReference>
<dbReference type="GO" id="GO:0030968">
    <property type="term" value="P:endoplasmic reticulum unfolded protein response"/>
    <property type="evidence" value="ECO:0007669"/>
    <property type="project" value="TreeGrafter"/>
</dbReference>
<evidence type="ECO:0000256" key="1">
    <source>
        <dbReference type="ARBA" id="ARBA00004167"/>
    </source>
</evidence>
<dbReference type="CDD" id="cd14700">
    <property type="entry name" value="bZIP_ATF6"/>
    <property type="match status" value="1"/>
</dbReference>
<dbReference type="GO" id="GO:0016020">
    <property type="term" value="C:membrane"/>
    <property type="evidence" value="ECO:0007669"/>
    <property type="project" value="UniProtKB-SubCell"/>
</dbReference>
<dbReference type="SUPFAM" id="SSF57959">
    <property type="entry name" value="Leucine zipper domain"/>
    <property type="match status" value="1"/>
</dbReference>
<dbReference type="Proteomes" id="UP001219934">
    <property type="component" value="Unassembled WGS sequence"/>
</dbReference>
<evidence type="ECO:0000256" key="3">
    <source>
        <dbReference type="ARBA" id="ARBA00023015"/>
    </source>
</evidence>
<evidence type="ECO:0000256" key="7">
    <source>
        <dbReference type="SAM" id="Coils"/>
    </source>
</evidence>
<feature type="coiled-coil region" evidence="7">
    <location>
        <begin position="388"/>
        <end position="415"/>
    </location>
</feature>
<dbReference type="PANTHER" id="PTHR46164">
    <property type="entry name" value="ATF6, ISOFORM C"/>
    <property type="match status" value="1"/>
</dbReference>
<keyword evidence="3" id="KW-0805">Transcription regulation</keyword>
<sequence>MSTNLALYLETLQKDPGMDSETGIMSIDQGGEWDISLFDELDYMGDAEELLQALEHGSYANGGPDLDFDIDILPWKEVDGSSCTDGEVSVDSLSPAHTLSSAPSPGSVEALSPYFLQDEALSPQSQLSPVSFCSESSSYSVNSPPAKKAPKRNSQTARARQAQPIKRPIQIGPKVSIQPKPLITAVPLAHAAPLQTKTIIIQPLQTTVLPVIKQAPICIQPAPPPGRPIVLSQPTQVLQIQTAGAITANVVAMPTLTQDRPFPLAAPPSVSLTLRSPSSDDDRSQARSGGTDPSSGLGDRVVSQETEHKHKDPNHLITSGAIRPGILEALSGEGVCVGRGAAEGYLGTGWSMESKISQRQQRMIKNRESASMSRKKKKDYLLTLEGRLKFALYENESLKSENGNLKRQLEGILSENTVLKVTAPKRRAVCLMAVLVFVMLNVGPMSLFQGGPGSKLRDVSLQQGGRHLLAFSSEAETEAGMDPDSLGPGPSETGDSSEDKALMVVKDPILLRPPAPCQPPVNRTKCLELAHELRGWVHRHEVQQTKSRRMSNGNHKPTRTILKTENKEDAQTLTVRYTDTPEEKNPGNELQVYYAPHHTYSDFFDELNRRGDTFYVVSFRRDHLLLPATSHNKGSRPKMSVVLPAMNINDSIIRDKDYEVMMQIDCEVTDTKIIHIRSSSIPPLLRVNRTETFYQHSPTDSQAPPPVNVLMGSA</sequence>
<feature type="region of interest" description="Disordered" evidence="8">
    <location>
        <begin position="259"/>
        <end position="318"/>
    </location>
</feature>
<evidence type="ECO:0000256" key="4">
    <source>
        <dbReference type="ARBA" id="ARBA00023125"/>
    </source>
</evidence>
<feature type="region of interest" description="Disordered" evidence="8">
    <location>
        <begin position="138"/>
        <end position="163"/>
    </location>
</feature>
<dbReference type="Gene3D" id="1.20.5.170">
    <property type="match status" value="1"/>
</dbReference>
<reference evidence="10" key="1">
    <citation type="submission" date="2022-11" db="EMBL/GenBank/DDBJ databases">
        <title>Chromosome-level genome of Pogonophryne albipinna.</title>
        <authorList>
            <person name="Jo E."/>
        </authorList>
    </citation>
    <scope>NUCLEOTIDE SEQUENCE</scope>
    <source>
        <strain evidence="10">SGF0006</strain>
        <tissue evidence="10">Muscle</tissue>
    </source>
</reference>
<evidence type="ECO:0000256" key="8">
    <source>
        <dbReference type="SAM" id="MobiDB-lite"/>
    </source>
</evidence>
<accession>A0AAD6FPR0</accession>
<dbReference type="SMART" id="SM00338">
    <property type="entry name" value="BRLZ"/>
    <property type="match status" value="1"/>
</dbReference>
<dbReference type="InterPro" id="IPR004827">
    <property type="entry name" value="bZIP"/>
</dbReference>
<comment type="subcellular location">
    <subcellularLocation>
        <location evidence="1">Membrane</location>
        <topology evidence="1">Single-pass membrane protein</topology>
    </subcellularLocation>
</comment>
<proteinExistence type="inferred from homology"/>
<comment type="similarity">
    <text evidence="2">Belongs to the bZIP family. ATF subfamily.</text>
</comment>
<keyword evidence="5" id="KW-0804">Transcription</keyword>
<feature type="compositionally biased region" description="Basic and acidic residues" evidence="8">
    <location>
        <begin position="305"/>
        <end position="314"/>
    </location>
</feature>
<evidence type="ECO:0000313" key="11">
    <source>
        <dbReference type="Proteomes" id="UP001219934"/>
    </source>
</evidence>
<dbReference type="GO" id="GO:0005634">
    <property type="term" value="C:nucleus"/>
    <property type="evidence" value="ECO:0007669"/>
    <property type="project" value="TreeGrafter"/>
</dbReference>
<feature type="region of interest" description="Disordered" evidence="8">
    <location>
        <begin position="475"/>
        <end position="497"/>
    </location>
</feature>
<dbReference type="PANTHER" id="PTHR46164:SF1">
    <property type="entry name" value="CYCLIC AMP-DEPENDENT TRANSCRIPTION FACTOR ATF-6 ALPHA"/>
    <property type="match status" value="1"/>
</dbReference>
<dbReference type="InterPro" id="IPR046347">
    <property type="entry name" value="bZIP_sf"/>
</dbReference>
<evidence type="ECO:0000256" key="6">
    <source>
        <dbReference type="ARBA" id="ARBA00023242"/>
    </source>
</evidence>
<dbReference type="Pfam" id="PF00170">
    <property type="entry name" value="bZIP_1"/>
    <property type="match status" value="1"/>
</dbReference>
<gene>
    <name evidence="10" type="ORF">JOQ06_005727</name>
</gene>
<dbReference type="GO" id="GO:0000978">
    <property type="term" value="F:RNA polymerase II cis-regulatory region sequence-specific DNA binding"/>
    <property type="evidence" value="ECO:0007669"/>
    <property type="project" value="TreeGrafter"/>
</dbReference>
<evidence type="ECO:0000256" key="5">
    <source>
        <dbReference type="ARBA" id="ARBA00023163"/>
    </source>
</evidence>
<dbReference type="AlphaFoldDB" id="A0AAD6FPR0"/>
<name>A0AAD6FPR0_9TELE</name>
<evidence type="ECO:0000256" key="2">
    <source>
        <dbReference type="ARBA" id="ARBA00009050"/>
    </source>
</evidence>
<keyword evidence="6" id="KW-0539">Nucleus</keyword>
<dbReference type="PROSITE" id="PS50217">
    <property type="entry name" value="BZIP"/>
    <property type="match status" value="1"/>
</dbReference>
<dbReference type="GO" id="GO:0000981">
    <property type="term" value="F:DNA-binding transcription factor activity, RNA polymerase II-specific"/>
    <property type="evidence" value="ECO:0007669"/>
    <property type="project" value="TreeGrafter"/>
</dbReference>